<evidence type="ECO:0000313" key="4">
    <source>
        <dbReference type="Proteomes" id="UP000319852"/>
    </source>
</evidence>
<dbReference type="OrthoDB" id="9807210at2"/>
<evidence type="ECO:0000259" key="2">
    <source>
        <dbReference type="Pfam" id="PF01979"/>
    </source>
</evidence>
<dbReference type="RefSeq" id="WP_145060724.1">
    <property type="nucleotide sequence ID" value="NZ_CP036263.1"/>
</dbReference>
<dbReference type="PANTHER" id="PTHR43794:SF11">
    <property type="entry name" value="AMIDOHYDROLASE-RELATED DOMAIN-CONTAINING PROTEIN"/>
    <property type="match status" value="1"/>
</dbReference>
<dbReference type="SUPFAM" id="SSF51556">
    <property type="entry name" value="Metallo-dependent hydrolases"/>
    <property type="match status" value="1"/>
</dbReference>
<keyword evidence="4" id="KW-1185">Reference proteome</keyword>
<dbReference type="Gene3D" id="3.20.20.140">
    <property type="entry name" value="Metal-dependent hydrolases"/>
    <property type="match status" value="1"/>
</dbReference>
<protein>
    <submittedName>
        <fullName evidence="3">Aminodeoxyfutalosine deaminase</fullName>
        <ecNumber evidence="3">3.5.4.-</ecNumber>
    </submittedName>
</protein>
<feature type="domain" description="Amidohydrolase-related" evidence="2">
    <location>
        <begin position="52"/>
        <end position="380"/>
    </location>
</feature>
<sequence>MTPFSLRARWVLPVDQPPIEDGVVTIADGLILTVGKASSHDGPVEDLGDVALLPGFVNTHTHLEFSDHQTPLGPADQGLPAWIRSVIADRQRSTRDASAAIIAGLAESLTHGVTTIADIATSPSQYYYGVAPCPNLILLQEAIGFSTARTNSVFNDITNRLEVCATHGERSEDPGMAYGISPHAPYTVSLALVEKLVSLAAQEKLPIAMHLAESQEELQLLREGNGPFRELLEEKSMWDAGAIPANATPLDFLKRLSAAGHSLVVHGNYLNASELDYLSEHRGTMSVVFCPRTHRYFNHTKYPLEEMLAAGVRVVAGTDSRASNPDLSILAELRAMAQNYPSVAVSRLLAMGTLEAAMALGWQDRAGSITPGKYADLVALPCAAPSEPVEELLHSESRPARVWLHGELAVS</sequence>
<name>A0A517MXC1_9BACT</name>
<gene>
    <name evidence="3" type="ORF">HG15A2_28370</name>
</gene>
<evidence type="ECO:0000313" key="3">
    <source>
        <dbReference type="EMBL" id="QDS99513.1"/>
    </source>
</evidence>
<evidence type="ECO:0000256" key="1">
    <source>
        <dbReference type="ARBA" id="ARBA00022801"/>
    </source>
</evidence>
<reference evidence="3 4" key="1">
    <citation type="submission" date="2019-02" db="EMBL/GenBank/DDBJ databases">
        <title>Deep-cultivation of Planctomycetes and their phenomic and genomic characterization uncovers novel biology.</title>
        <authorList>
            <person name="Wiegand S."/>
            <person name="Jogler M."/>
            <person name="Boedeker C."/>
            <person name="Pinto D."/>
            <person name="Vollmers J."/>
            <person name="Rivas-Marin E."/>
            <person name="Kohn T."/>
            <person name="Peeters S.H."/>
            <person name="Heuer A."/>
            <person name="Rast P."/>
            <person name="Oberbeckmann S."/>
            <person name="Bunk B."/>
            <person name="Jeske O."/>
            <person name="Meyerdierks A."/>
            <person name="Storesund J.E."/>
            <person name="Kallscheuer N."/>
            <person name="Luecker S."/>
            <person name="Lage O.M."/>
            <person name="Pohl T."/>
            <person name="Merkel B.J."/>
            <person name="Hornburger P."/>
            <person name="Mueller R.-W."/>
            <person name="Bruemmer F."/>
            <person name="Labrenz M."/>
            <person name="Spormann A.M."/>
            <person name="Op den Camp H."/>
            <person name="Overmann J."/>
            <person name="Amann R."/>
            <person name="Jetten M.S.M."/>
            <person name="Mascher T."/>
            <person name="Medema M.H."/>
            <person name="Devos D.P."/>
            <person name="Kaster A.-K."/>
            <person name="Ovreas L."/>
            <person name="Rohde M."/>
            <person name="Galperin M.Y."/>
            <person name="Jogler C."/>
        </authorList>
    </citation>
    <scope>NUCLEOTIDE SEQUENCE [LARGE SCALE GENOMIC DNA]</scope>
    <source>
        <strain evidence="3 4">HG15A2</strain>
    </source>
</reference>
<dbReference type="InterPro" id="IPR050287">
    <property type="entry name" value="MTA/SAH_deaminase"/>
</dbReference>
<dbReference type="Gene3D" id="2.30.40.10">
    <property type="entry name" value="Urease, subunit C, domain 1"/>
    <property type="match status" value="1"/>
</dbReference>
<dbReference type="Proteomes" id="UP000319852">
    <property type="component" value="Chromosome"/>
</dbReference>
<keyword evidence="1 3" id="KW-0378">Hydrolase</keyword>
<proteinExistence type="predicted"/>
<dbReference type="PANTHER" id="PTHR43794">
    <property type="entry name" value="AMINOHYDROLASE SSNA-RELATED"/>
    <property type="match status" value="1"/>
</dbReference>
<organism evidence="3 4">
    <name type="scientific">Adhaeretor mobilis</name>
    <dbReference type="NCBI Taxonomy" id="1930276"/>
    <lineage>
        <taxon>Bacteria</taxon>
        <taxon>Pseudomonadati</taxon>
        <taxon>Planctomycetota</taxon>
        <taxon>Planctomycetia</taxon>
        <taxon>Pirellulales</taxon>
        <taxon>Lacipirellulaceae</taxon>
        <taxon>Adhaeretor</taxon>
    </lineage>
</organism>
<dbReference type="AlphaFoldDB" id="A0A517MXC1"/>
<dbReference type="InterPro" id="IPR006680">
    <property type="entry name" value="Amidohydro-rel"/>
</dbReference>
<dbReference type="GO" id="GO:0016810">
    <property type="term" value="F:hydrolase activity, acting on carbon-nitrogen (but not peptide) bonds"/>
    <property type="evidence" value="ECO:0007669"/>
    <property type="project" value="InterPro"/>
</dbReference>
<dbReference type="InterPro" id="IPR011059">
    <property type="entry name" value="Metal-dep_hydrolase_composite"/>
</dbReference>
<dbReference type="EMBL" id="CP036263">
    <property type="protein sequence ID" value="QDS99513.1"/>
    <property type="molecule type" value="Genomic_DNA"/>
</dbReference>
<dbReference type="Pfam" id="PF01979">
    <property type="entry name" value="Amidohydro_1"/>
    <property type="match status" value="1"/>
</dbReference>
<dbReference type="SUPFAM" id="SSF51338">
    <property type="entry name" value="Composite domain of metallo-dependent hydrolases"/>
    <property type="match status" value="1"/>
</dbReference>
<dbReference type="InterPro" id="IPR032466">
    <property type="entry name" value="Metal_Hydrolase"/>
</dbReference>
<dbReference type="EC" id="3.5.4.-" evidence="3"/>
<accession>A0A517MXC1</accession>
<dbReference type="KEGG" id="amob:HG15A2_28370"/>